<protein>
    <recommendedName>
        <fullName evidence="3">DUF6532 domain-containing protein</fullName>
    </recommendedName>
</protein>
<dbReference type="OrthoDB" id="10634551at2759"/>
<organism evidence="4 5">
    <name type="scientific">Calocera viscosa (strain TUFC12733)</name>
    <dbReference type="NCBI Taxonomy" id="1330018"/>
    <lineage>
        <taxon>Eukaryota</taxon>
        <taxon>Fungi</taxon>
        <taxon>Dikarya</taxon>
        <taxon>Basidiomycota</taxon>
        <taxon>Agaricomycotina</taxon>
        <taxon>Dacrymycetes</taxon>
        <taxon>Dacrymycetales</taxon>
        <taxon>Dacrymycetaceae</taxon>
        <taxon>Calocera</taxon>
    </lineage>
</organism>
<feature type="coiled-coil region" evidence="1">
    <location>
        <begin position="503"/>
        <end position="530"/>
    </location>
</feature>
<feature type="domain" description="DUF6532" evidence="3">
    <location>
        <begin position="521"/>
        <end position="679"/>
    </location>
</feature>
<dbReference type="EMBL" id="KV417308">
    <property type="protein sequence ID" value="KZO92699.1"/>
    <property type="molecule type" value="Genomic_DNA"/>
</dbReference>
<dbReference type="InterPro" id="IPR045341">
    <property type="entry name" value="DUF6532"/>
</dbReference>
<gene>
    <name evidence="4" type="ORF">CALVIDRAFT_567184</name>
</gene>
<dbReference type="AlphaFoldDB" id="A0A167IJ64"/>
<evidence type="ECO:0000256" key="2">
    <source>
        <dbReference type="SAM" id="MobiDB-lite"/>
    </source>
</evidence>
<sequence>MAVNGVGDAPESREMSAVLTSTSEMTKQTEQENSLHVQRTRVSEETEAAGVFGARVNASAQKRTFPEMNNSSAGTTSEIVLPVQQERPLKRQKLNQDRNLLFNTTNTDASTNVMLSEAEATEDTPSALWNMFVRPNEADCEAMNSIMKDHPLPSSVPVLRRHIPQIYSSMSTLAQGKPALFIETASKLLENDLEELYGSRRDWTSKEISFDRGNLSVKFPKRPGDHNEQVMSQLRKLANATKIVPFPESAPEWSKDGKYSPADSNVLYIRPDKWQGLDHGTALDMFREYKTIIVRQVPDNAVLTFTEKCLAPERDFVSPRPVQAQSALPKTEIDKPPVNSGAMEWQISFRKFFKILRSISTPHPILKFHRSELSATMDFPAMPLLKKLASCTWAWDSSCRDYPDIDWPSGLFRWEEYQTAGVFESLYQELSGLDTAINLRCGRMLYLQYGPEIPQIPAFGKAMKQKSRTVVSRKGVEGGAEQEENVVIKTESQIFQKEVIEPMQELSSDESDQEQELRVLRNQAADVRKLAVENAEEIVPLVWTTLFSLIDLRNVENLDAYTRSVNSTLFKEGIHFALEDARFIYRDFDPMKGVQALARPFQSEILIDVITAIAYMPEGPASRSKSAYLPPPLPLIAISCWAIYHVLCCYRTGKYLKVDFDIDIEAVKSAYDGFLLALDGLNDKDPLSFERMLTSMGSECCARHGINRTPRALKSREPTNFEVGWAGWATNF</sequence>
<keyword evidence="1" id="KW-0175">Coiled coil</keyword>
<proteinExistence type="predicted"/>
<name>A0A167IJ64_CALVF</name>
<dbReference type="Proteomes" id="UP000076738">
    <property type="component" value="Unassembled WGS sequence"/>
</dbReference>
<evidence type="ECO:0000256" key="1">
    <source>
        <dbReference type="SAM" id="Coils"/>
    </source>
</evidence>
<feature type="region of interest" description="Disordered" evidence="2">
    <location>
        <begin position="1"/>
        <end position="32"/>
    </location>
</feature>
<feature type="compositionally biased region" description="Polar residues" evidence="2">
    <location>
        <begin position="18"/>
        <end position="32"/>
    </location>
</feature>
<evidence type="ECO:0000313" key="5">
    <source>
        <dbReference type="Proteomes" id="UP000076738"/>
    </source>
</evidence>
<reference evidence="4 5" key="1">
    <citation type="journal article" date="2016" name="Mol. Biol. Evol.">
        <title>Comparative Genomics of Early-Diverging Mushroom-Forming Fungi Provides Insights into the Origins of Lignocellulose Decay Capabilities.</title>
        <authorList>
            <person name="Nagy L.G."/>
            <person name="Riley R."/>
            <person name="Tritt A."/>
            <person name="Adam C."/>
            <person name="Daum C."/>
            <person name="Floudas D."/>
            <person name="Sun H."/>
            <person name="Yadav J.S."/>
            <person name="Pangilinan J."/>
            <person name="Larsson K.H."/>
            <person name="Matsuura K."/>
            <person name="Barry K."/>
            <person name="Labutti K."/>
            <person name="Kuo R."/>
            <person name="Ohm R.A."/>
            <person name="Bhattacharya S.S."/>
            <person name="Shirouzu T."/>
            <person name="Yoshinaga Y."/>
            <person name="Martin F.M."/>
            <person name="Grigoriev I.V."/>
            <person name="Hibbett D.S."/>
        </authorList>
    </citation>
    <scope>NUCLEOTIDE SEQUENCE [LARGE SCALE GENOMIC DNA]</scope>
    <source>
        <strain evidence="4 5">TUFC12733</strain>
    </source>
</reference>
<evidence type="ECO:0000259" key="3">
    <source>
        <dbReference type="Pfam" id="PF20149"/>
    </source>
</evidence>
<dbReference type="Pfam" id="PF20149">
    <property type="entry name" value="DUF6532"/>
    <property type="match status" value="1"/>
</dbReference>
<accession>A0A167IJ64</accession>
<evidence type="ECO:0000313" key="4">
    <source>
        <dbReference type="EMBL" id="KZO92699.1"/>
    </source>
</evidence>
<keyword evidence="5" id="KW-1185">Reference proteome</keyword>